<reference evidence="2" key="2">
    <citation type="submission" date="2025-08" db="UniProtKB">
        <authorList>
            <consortium name="RefSeq"/>
        </authorList>
    </citation>
    <scope>IDENTIFICATION</scope>
</reference>
<dbReference type="RefSeq" id="XP_059605993.1">
    <property type="nucleotide sequence ID" value="XM_059746053.1"/>
</dbReference>
<dbReference type="AlphaFoldDB" id="A0AAJ8BYF3"/>
<gene>
    <name evidence="2" type="ORF">An02g01190</name>
</gene>
<proteinExistence type="predicted"/>
<dbReference type="VEuPathDB" id="FungiDB:An02g01190"/>
<sequence length="252" mass="27234">MPQRSNIPARNLISPLTDAGRQATKSTSTTFSATDIPNDPGSHPSTHSPQCKCHEECLLKRESGLGVVRVIVLDIGGAIVQPAAFCGFGDGGGSRVVVLSLTLVGVERSRMTGEISLVVWTRGILLDVKDRHGDIPVVLTRGGCEKNTEGLHWIRISIKVEHMVSLSGCGDGGDTLVDDYHSTTISWNLIVEMTIMPLMVGTRLYHSAIYGIHHSYQTWDRKNGSNNPVLISGTDNGWISLTSVAGMTHCYK</sequence>
<feature type="compositionally biased region" description="Low complexity" evidence="1">
    <location>
        <begin position="23"/>
        <end position="34"/>
    </location>
</feature>
<dbReference type="GeneID" id="84590214"/>
<accession>A0AAJ8BYF3</accession>
<name>A0AAJ8BYF3_ASPNG</name>
<evidence type="ECO:0000313" key="2">
    <source>
        <dbReference type="RefSeq" id="XP_059605993.1"/>
    </source>
</evidence>
<feature type="region of interest" description="Disordered" evidence="1">
    <location>
        <begin position="1"/>
        <end position="48"/>
    </location>
</feature>
<organism evidence="2">
    <name type="scientific">Aspergillus niger</name>
    <dbReference type="NCBI Taxonomy" id="5061"/>
    <lineage>
        <taxon>Eukaryota</taxon>
        <taxon>Fungi</taxon>
        <taxon>Dikarya</taxon>
        <taxon>Ascomycota</taxon>
        <taxon>Pezizomycotina</taxon>
        <taxon>Eurotiomycetes</taxon>
        <taxon>Eurotiomycetidae</taxon>
        <taxon>Eurotiales</taxon>
        <taxon>Aspergillaceae</taxon>
        <taxon>Aspergillus</taxon>
        <taxon>Aspergillus subgen. Circumdati</taxon>
    </lineage>
</organism>
<dbReference type="KEGG" id="ang:An02g01190"/>
<reference evidence="2" key="1">
    <citation type="submission" date="2025-02" db="EMBL/GenBank/DDBJ databases">
        <authorList>
            <consortium name="NCBI Genome Project"/>
        </authorList>
    </citation>
    <scope>NUCLEOTIDE SEQUENCE</scope>
</reference>
<protein>
    <submittedName>
        <fullName evidence="2">Uncharacterized protein</fullName>
    </submittedName>
</protein>
<evidence type="ECO:0000256" key="1">
    <source>
        <dbReference type="SAM" id="MobiDB-lite"/>
    </source>
</evidence>